<gene>
    <name evidence="1" type="ORF">DR864_00070</name>
    <name evidence="2" type="ORF">DR864_00345</name>
</gene>
<evidence type="ECO:0000313" key="2">
    <source>
        <dbReference type="EMBL" id="AXE16282.1"/>
    </source>
</evidence>
<dbReference type="Proteomes" id="UP000251993">
    <property type="component" value="Chromosome"/>
</dbReference>
<dbReference type="KEGG" id="run:DR864_00070"/>
<name>A0A344TC56_9BACT</name>
<dbReference type="OrthoDB" id="949638at2"/>
<keyword evidence="3" id="KW-1185">Reference proteome</keyword>
<organism evidence="1 3">
    <name type="scientific">Runella rosea</name>
    <dbReference type="NCBI Taxonomy" id="2259595"/>
    <lineage>
        <taxon>Bacteria</taxon>
        <taxon>Pseudomonadati</taxon>
        <taxon>Bacteroidota</taxon>
        <taxon>Cytophagia</taxon>
        <taxon>Cytophagales</taxon>
        <taxon>Spirosomataceae</taxon>
        <taxon>Runella</taxon>
    </lineage>
</organism>
<accession>A0A344TC56</accession>
<dbReference type="KEGG" id="run:DR864_00345"/>
<dbReference type="RefSeq" id="WP_114065048.1">
    <property type="nucleotide sequence ID" value="NZ_CP030850.1"/>
</dbReference>
<evidence type="ECO:0000313" key="3">
    <source>
        <dbReference type="Proteomes" id="UP000251993"/>
    </source>
</evidence>
<dbReference type="EMBL" id="CP030850">
    <property type="protein sequence ID" value="AXE16227.1"/>
    <property type="molecule type" value="Genomic_DNA"/>
</dbReference>
<protein>
    <submittedName>
        <fullName evidence="1">Uncharacterized protein</fullName>
    </submittedName>
</protein>
<dbReference type="EMBL" id="CP030850">
    <property type="protein sequence ID" value="AXE16282.1"/>
    <property type="molecule type" value="Genomic_DNA"/>
</dbReference>
<proteinExistence type="predicted"/>
<evidence type="ECO:0000313" key="1">
    <source>
        <dbReference type="EMBL" id="AXE16227.1"/>
    </source>
</evidence>
<sequence>MIRIKDIQSEMVGLVGFRPSFDDNDAALTADLLTSTSGLYIDGMHPLLTLRNIEAVMEANPFTKTPEYSDAATYKKGQVVAKVYKYYKSLQDANIGKSVEEEDSEWWEPTSLLAEFLRRKYADSVSSVFNTLLTNKKNAGAYKSLLTEKQLFYGEGATTIAKQGRFVGFQIKGTYEDVLMILQKVGVQLSASQSLTLYLYHSSQNAALGTVTAAYSNTKRFQYFDFKIEAKNPNLVFSPDAYYTIGYYESDLVGTAYSAIWDFLGSDCAGCGHPNATNRSFWSPYISVRPIAVTVGLLEEDKTQTWMEADMEFCNYTNWGLNLIFGIHCDVTDLAIRQKGNFASAIAETLKVNLLQEIMFTLRNNTTAGDASNLAFTELSSESNKYGNPHKQLEKVVDALSFDFSGLSGVCLPCNDAGYAVRTGAI</sequence>
<dbReference type="AlphaFoldDB" id="A0A344TC56"/>
<reference evidence="1 3" key="1">
    <citation type="submission" date="2018-07" db="EMBL/GenBank/DDBJ databases">
        <title>Genome sequencing of Runella.</title>
        <authorList>
            <person name="Baek M.-G."/>
            <person name="Yi H."/>
        </authorList>
    </citation>
    <scope>NUCLEOTIDE SEQUENCE [LARGE SCALE GENOMIC DNA]</scope>
    <source>
        <strain evidence="1 3">HYN0085</strain>
    </source>
</reference>